<feature type="transmembrane region" description="Helical" evidence="1">
    <location>
        <begin position="6"/>
        <end position="26"/>
    </location>
</feature>
<keyword evidence="1" id="KW-0472">Membrane</keyword>
<dbReference type="Proteomes" id="UP000295431">
    <property type="component" value="Unassembled WGS sequence"/>
</dbReference>
<proteinExistence type="predicted"/>
<evidence type="ECO:0000313" key="3">
    <source>
        <dbReference type="EMBL" id="TDC12705.1"/>
    </source>
</evidence>
<dbReference type="InterPro" id="IPR036249">
    <property type="entry name" value="Thioredoxin-like_sf"/>
</dbReference>
<keyword evidence="1" id="KW-0812">Transmembrane</keyword>
<dbReference type="GO" id="GO:0016209">
    <property type="term" value="F:antioxidant activity"/>
    <property type="evidence" value="ECO:0007669"/>
    <property type="project" value="InterPro"/>
</dbReference>
<dbReference type="Pfam" id="PF00578">
    <property type="entry name" value="AhpC-TSA"/>
    <property type="match status" value="1"/>
</dbReference>
<dbReference type="GO" id="GO:0016491">
    <property type="term" value="F:oxidoreductase activity"/>
    <property type="evidence" value="ECO:0007669"/>
    <property type="project" value="InterPro"/>
</dbReference>
<dbReference type="AlphaFoldDB" id="A0A4R4NTD9"/>
<dbReference type="RefSeq" id="WP_131942101.1">
    <property type="nucleotide sequence ID" value="NZ_BAAAMX010000041.1"/>
</dbReference>
<protein>
    <submittedName>
        <fullName evidence="3">Redoxin domain-containing protein</fullName>
    </submittedName>
</protein>
<feature type="domain" description="Alkyl hydroperoxide reductase subunit C/ Thiol specific antioxidant" evidence="2">
    <location>
        <begin position="49"/>
        <end position="160"/>
    </location>
</feature>
<reference evidence="3 4" key="1">
    <citation type="submission" date="2019-03" db="EMBL/GenBank/DDBJ databases">
        <title>Draft genome sequences of novel Actinobacteria.</title>
        <authorList>
            <person name="Sahin N."/>
            <person name="Ay H."/>
            <person name="Saygin H."/>
        </authorList>
    </citation>
    <scope>NUCLEOTIDE SEQUENCE [LARGE SCALE GENOMIC DNA]</scope>
    <source>
        <strain evidence="3 4">DSM 45347</strain>
    </source>
</reference>
<accession>A0A4R4NTD9</accession>
<keyword evidence="4" id="KW-1185">Reference proteome</keyword>
<organism evidence="3 4">
    <name type="scientific">Actinomadura bangladeshensis</name>
    <dbReference type="NCBI Taxonomy" id="453573"/>
    <lineage>
        <taxon>Bacteria</taxon>
        <taxon>Bacillati</taxon>
        <taxon>Actinomycetota</taxon>
        <taxon>Actinomycetes</taxon>
        <taxon>Streptosporangiales</taxon>
        <taxon>Thermomonosporaceae</taxon>
        <taxon>Actinomadura</taxon>
    </lineage>
</organism>
<dbReference type="SUPFAM" id="SSF52833">
    <property type="entry name" value="Thioredoxin-like"/>
    <property type="match status" value="1"/>
</dbReference>
<evidence type="ECO:0000256" key="1">
    <source>
        <dbReference type="SAM" id="Phobius"/>
    </source>
</evidence>
<comment type="caution">
    <text evidence="3">The sequence shown here is derived from an EMBL/GenBank/DDBJ whole genome shotgun (WGS) entry which is preliminary data.</text>
</comment>
<keyword evidence="1" id="KW-1133">Transmembrane helix</keyword>
<dbReference type="InterPro" id="IPR000866">
    <property type="entry name" value="AhpC/TSA"/>
</dbReference>
<dbReference type="OrthoDB" id="128449at2"/>
<gene>
    <name evidence="3" type="ORF">E1284_22520</name>
</gene>
<dbReference type="Gene3D" id="3.40.30.10">
    <property type="entry name" value="Glutaredoxin"/>
    <property type="match status" value="1"/>
</dbReference>
<dbReference type="EMBL" id="SMJW01000119">
    <property type="protein sequence ID" value="TDC12705.1"/>
    <property type="molecule type" value="Genomic_DNA"/>
</dbReference>
<evidence type="ECO:0000313" key="4">
    <source>
        <dbReference type="Proteomes" id="UP000295431"/>
    </source>
</evidence>
<sequence length="175" mass="18246">MPYLVAGVVFVGVLCAFDLVLTLAVVRRLREHAALLESGRAQAPFTPAGTALPEFTASALDGSTITRAFFTGPTIVGLFSTTCAGCRERLPEFTDQIRGSDSRHVLAVIEGEQAEAEPFITALSPLATVVIEPVHGPVNAAFGHPATPSFYIVDGDAVVTSSTLTPAGLPVPART</sequence>
<evidence type="ECO:0000259" key="2">
    <source>
        <dbReference type="Pfam" id="PF00578"/>
    </source>
</evidence>
<name>A0A4R4NTD9_9ACTN</name>